<keyword evidence="3" id="KW-1003">Cell membrane</keyword>
<dbReference type="AlphaFoldDB" id="A0A3B0YTI2"/>
<feature type="domain" description="Major facilitator superfamily (MFS) profile" evidence="8">
    <location>
        <begin position="18"/>
        <end position="419"/>
    </location>
</feature>
<feature type="transmembrane region" description="Helical" evidence="7">
    <location>
        <begin position="85"/>
        <end position="103"/>
    </location>
</feature>
<dbReference type="EMBL" id="UOFL01000030">
    <property type="protein sequence ID" value="VAW71796.1"/>
    <property type="molecule type" value="Genomic_DNA"/>
</dbReference>
<evidence type="ECO:0000256" key="3">
    <source>
        <dbReference type="ARBA" id="ARBA00022475"/>
    </source>
</evidence>
<evidence type="ECO:0000259" key="8">
    <source>
        <dbReference type="PROSITE" id="PS50850"/>
    </source>
</evidence>
<dbReference type="Gene3D" id="1.20.1250.20">
    <property type="entry name" value="MFS general substrate transporter like domains"/>
    <property type="match status" value="1"/>
</dbReference>
<accession>A0A3B0YTI2</accession>
<keyword evidence="5 7" id="KW-1133">Transmembrane helix</keyword>
<keyword evidence="4 7" id="KW-0812">Transmembrane</keyword>
<dbReference type="InterPro" id="IPR020846">
    <property type="entry name" value="MFS_dom"/>
</dbReference>
<dbReference type="InterPro" id="IPR036259">
    <property type="entry name" value="MFS_trans_sf"/>
</dbReference>
<evidence type="ECO:0000256" key="4">
    <source>
        <dbReference type="ARBA" id="ARBA00022692"/>
    </source>
</evidence>
<evidence type="ECO:0000256" key="5">
    <source>
        <dbReference type="ARBA" id="ARBA00022989"/>
    </source>
</evidence>
<dbReference type="PROSITE" id="PS50850">
    <property type="entry name" value="MFS"/>
    <property type="match status" value="1"/>
</dbReference>
<proteinExistence type="predicted"/>
<gene>
    <name evidence="9" type="ORF">MNBD_GAMMA12-2126</name>
</gene>
<dbReference type="PANTHER" id="PTHR23517">
    <property type="entry name" value="RESISTANCE PROTEIN MDTM, PUTATIVE-RELATED-RELATED"/>
    <property type="match status" value="1"/>
</dbReference>
<feature type="transmembrane region" description="Helical" evidence="7">
    <location>
        <begin position="141"/>
        <end position="160"/>
    </location>
</feature>
<feature type="transmembrane region" description="Helical" evidence="7">
    <location>
        <begin position="222"/>
        <end position="244"/>
    </location>
</feature>
<comment type="subcellular location">
    <subcellularLocation>
        <location evidence="1">Cell membrane</location>
        <topology evidence="1">Multi-pass membrane protein</topology>
    </subcellularLocation>
</comment>
<feature type="transmembrane region" description="Helical" evidence="7">
    <location>
        <begin position="109"/>
        <end position="129"/>
    </location>
</feature>
<dbReference type="CDD" id="cd17472">
    <property type="entry name" value="MFS_YajR_like"/>
    <property type="match status" value="1"/>
</dbReference>
<sequence length="494" mass="53877">MQSVSAKFHQFTPLERRATLSLASIIAMRMFGLFMIFPVMSLYIGVLPGATPSTVGFAIGAYALTQGFLQIPFGMLSDRWGRKPVIFIGLALFALGSIVAAMSDTIWGMIAGRIIQGCGAVSAAVMALTADLTREETRTKALATIGMSIGAAVMMALILGPVLNKIIGINGIFWITSGIALFGMAVLFWLVPDPADSHFHRDTEPVPGQFYRVLSNAQLMRLNFGIFSLHAIFAACFLVFPLLLKNSFELESHQHWWVYIPVMSLSMIIMVPMIIAGERYRKMKQMFVSAVLLVIIATFGMYYSVHNWLAIALLMILFFGAFNFLEAALPSLVSKTAPPEAKGTAMGVYATTQYFGTFLGAYGGGLVLHNYVSPAVGANNIELISDKLLLTQIPSVFIFCIIISVIWLLVTLSMENPRNLSTQLLNVGKMNDSDAQHVAMKLTAVQGVAEAVVIGDEGVAYLKVDSKALDEKKLYEYSVSENFESELKKDPASA</sequence>
<dbReference type="Pfam" id="PF07690">
    <property type="entry name" value="MFS_1"/>
    <property type="match status" value="1"/>
</dbReference>
<evidence type="ECO:0000313" key="9">
    <source>
        <dbReference type="EMBL" id="VAW71796.1"/>
    </source>
</evidence>
<reference evidence="9" key="1">
    <citation type="submission" date="2018-06" db="EMBL/GenBank/DDBJ databases">
        <authorList>
            <person name="Zhirakovskaya E."/>
        </authorList>
    </citation>
    <scope>NUCLEOTIDE SEQUENCE</scope>
</reference>
<evidence type="ECO:0000256" key="7">
    <source>
        <dbReference type="SAM" id="Phobius"/>
    </source>
</evidence>
<feature type="transmembrane region" description="Helical" evidence="7">
    <location>
        <begin position="256"/>
        <end position="275"/>
    </location>
</feature>
<protein>
    <submittedName>
        <fullName evidence="9">Inner membrane transport protein YajR</fullName>
    </submittedName>
</protein>
<dbReference type="GO" id="GO:0022857">
    <property type="term" value="F:transmembrane transporter activity"/>
    <property type="evidence" value="ECO:0007669"/>
    <property type="project" value="InterPro"/>
</dbReference>
<dbReference type="Gene3D" id="3.30.70.100">
    <property type="match status" value="1"/>
</dbReference>
<dbReference type="InterPro" id="IPR050171">
    <property type="entry name" value="MFS_Transporters"/>
</dbReference>
<keyword evidence="6 7" id="KW-0472">Membrane</keyword>
<organism evidence="9">
    <name type="scientific">hydrothermal vent metagenome</name>
    <dbReference type="NCBI Taxonomy" id="652676"/>
    <lineage>
        <taxon>unclassified sequences</taxon>
        <taxon>metagenomes</taxon>
        <taxon>ecological metagenomes</taxon>
    </lineage>
</organism>
<dbReference type="GO" id="GO:0005886">
    <property type="term" value="C:plasma membrane"/>
    <property type="evidence" value="ECO:0007669"/>
    <property type="project" value="UniProtKB-SubCell"/>
</dbReference>
<dbReference type="InterPro" id="IPR011701">
    <property type="entry name" value="MFS"/>
</dbReference>
<evidence type="ECO:0000256" key="6">
    <source>
        <dbReference type="ARBA" id="ARBA00023136"/>
    </source>
</evidence>
<feature type="transmembrane region" description="Helical" evidence="7">
    <location>
        <begin position="20"/>
        <end position="43"/>
    </location>
</feature>
<evidence type="ECO:0000256" key="2">
    <source>
        <dbReference type="ARBA" id="ARBA00022448"/>
    </source>
</evidence>
<feature type="transmembrane region" description="Helical" evidence="7">
    <location>
        <begin position="287"/>
        <end position="305"/>
    </location>
</feature>
<keyword evidence="2" id="KW-0813">Transport</keyword>
<name>A0A3B0YTI2_9ZZZZ</name>
<feature type="transmembrane region" description="Helical" evidence="7">
    <location>
        <begin position="311"/>
        <end position="333"/>
    </location>
</feature>
<feature type="transmembrane region" description="Helical" evidence="7">
    <location>
        <begin position="172"/>
        <end position="191"/>
    </location>
</feature>
<feature type="transmembrane region" description="Helical" evidence="7">
    <location>
        <begin position="354"/>
        <end position="372"/>
    </location>
</feature>
<dbReference type="PANTHER" id="PTHR23517:SF2">
    <property type="entry name" value="MULTIDRUG RESISTANCE PROTEIN MDTH"/>
    <property type="match status" value="1"/>
</dbReference>
<feature type="transmembrane region" description="Helical" evidence="7">
    <location>
        <begin position="392"/>
        <end position="412"/>
    </location>
</feature>
<dbReference type="SUPFAM" id="SSF103473">
    <property type="entry name" value="MFS general substrate transporter"/>
    <property type="match status" value="1"/>
</dbReference>
<evidence type="ECO:0000256" key="1">
    <source>
        <dbReference type="ARBA" id="ARBA00004651"/>
    </source>
</evidence>